<name>A0A2B4RQR6_STYPI</name>
<dbReference type="Proteomes" id="UP000225706">
    <property type="component" value="Unassembled WGS sequence"/>
</dbReference>
<feature type="compositionally biased region" description="Basic residues" evidence="1">
    <location>
        <begin position="23"/>
        <end position="33"/>
    </location>
</feature>
<protein>
    <submittedName>
        <fullName evidence="2">Uncharacterized protein</fullName>
    </submittedName>
</protein>
<evidence type="ECO:0000313" key="2">
    <source>
        <dbReference type="EMBL" id="PFX19139.1"/>
    </source>
</evidence>
<keyword evidence="3" id="KW-1185">Reference proteome</keyword>
<dbReference type="AlphaFoldDB" id="A0A2B4RQR6"/>
<comment type="caution">
    <text evidence="2">The sequence shown here is derived from an EMBL/GenBank/DDBJ whole genome shotgun (WGS) entry which is preliminary data.</text>
</comment>
<reference evidence="3" key="1">
    <citation type="journal article" date="2017" name="bioRxiv">
        <title>Comparative analysis of the genomes of Stylophora pistillata and Acropora digitifera provides evidence for extensive differences between species of corals.</title>
        <authorList>
            <person name="Voolstra C.R."/>
            <person name="Li Y."/>
            <person name="Liew Y.J."/>
            <person name="Baumgarten S."/>
            <person name="Zoccola D."/>
            <person name="Flot J.-F."/>
            <person name="Tambutte S."/>
            <person name="Allemand D."/>
            <person name="Aranda M."/>
        </authorList>
    </citation>
    <scope>NUCLEOTIDE SEQUENCE [LARGE SCALE GENOMIC DNA]</scope>
</reference>
<sequence length="284" mass="31573">MPSFRKNMHRLFEERSFCQNVQRRQKGTHKPKGTRSAAKSVQPVQDSSSGSDFVFQLQPSIPQSGSAPTVHVLINGINSKMETYSGPSAIILDEKKFQKLQDALKQKISLQPTDTKLYAFAQKDPVPLLGRFDAEIEGISTGKKTVTQFLVVKGTPMSRPLQSLNTSVELGLSYLANTTYAEVKPPTGNSAILNQDYAVTQLTSEFNDVFSAQKAAKEKKRLKELGVIETVPDDQPTTWCTNPVIAPKRHNLEAIRFFSDMRTQHLHSPPSNRSPDGIRYKIAA</sequence>
<gene>
    <name evidence="2" type="ORF">AWC38_SpisGene16462</name>
</gene>
<organism evidence="2 3">
    <name type="scientific">Stylophora pistillata</name>
    <name type="common">Smooth cauliflower coral</name>
    <dbReference type="NCBI Taxonomy" id="50429"/>
    <lineage>
        <taxon>Eukaryota</taxon>
        <taxon>Metazoa</taxon>
        <taxon>Cnidaria</taxon>
        <taxon>Anthozoa</taxon>
        <taxon>Hexacorallia</taxon>
        <taxon>Scleractinia</taxon>
        <taxon>Astrocoeniina</taxon>
        <taxon>Pocilloporidae</taxon>
        <taxon>Stylophora</taxon>
    </lineage>
</organism>
<proteinExistence type="predicted"/>
<accession>A0A2B4RQR6</accession>
<feature type="compositionally biased region" description="Polar residues" evidence="1">
    <location>
        <begin position="37"/>
        <end position="52"/>
    </location>
</feature>
<evidence type="ECO:0000313" key="3">
    <source>
        <dbReference type="Proteomes" id="UP000225706"/>
    </source>
</evidence>
<dbReference type="EMBL" id="LSMT01000375">
    <property type="protein sequence ID" value="PFX19139.1"/>
    <property type="molecule type" value="Genomic_DNA"/>
</dbReference>
<feature type="region of interest" description="Disordered" evidence="1">
    <location>
        <begin position="15"/>
        <end position="52"/>
    </location>
</feature>
<evidence type="ECO:0000256" key="1">
    <source>
        <dbReference type="SAM" id="MobiDB-lite"/>
    </source>
</evidence>